<protein>
    <submittedName>
        <fullName evidence="2">PrcB C-terminal</fullName>
    </submittedName>
</protein>
<dbReference type="Proteomes" id="UP000190625">
    <property type="component" value="Unassembled WGS sequence"/>
</dbReference>
<evidence type="ECO:0000313" key="2">
    <source>
        <dbReference type="EMBL" id="SJZ58767.1"/>
    </source>
</evidence>
<evidence type="ECO:0000259" key="1">
    <source>
        <dbReference type="Pfam" id="PF14343"/>
    </source>
</evidence>
<keyword evidence="3" id="KW-1185">Reference proteome</keyword>
<dbReference type="OrthoDB" id="422698at2"/>
<accession>A0A1T4LVT2</accession>
<dbReference type="PROSITE" id="PS51257">
    <property type="entry name" value="PROKAR_LIPOPROTEIN"/>
    <property type="match status" value="1"/>
</dbReference>
<dbReference type="STRING" id="142842.SAMN02745118_01268"/>
<evidence type="ECO:0000313" key="3">
    <source>
        <dbReference type="Proteomes" id="UP000190625"/>
    </source>
</evidence>
<name>A0A1T4LVT2_9FIRM</name>
<dbReference type="EMBL" id="FUWM01000009">
    <property type="protein sequence ID" value="SJZ58767.1"/>
    <property type="molecule type" value="Genomic_DNA"/>
</dbReference>
<reference evidence="3" key="1">
    <citation type="submission" date="2017-02" db="EMBL/GenBank/DDBJ databases">
        <authorList>
            <person name="Varghese N."/>
            <person name="Submissions S."/>
        </authorList>
    </citation>
    <scope>NUCLEOTIDE SEQUENCE [LARGE SCALE GENOMIC DNA]</scope>
    <source>
        <strain evidence="3">ATCC BAA-73</strain>
    </source>
</reference>
<sequence>MKFKVTLLMLVVMILAVGCNIVEDIDSMPTIYEAERNLEGEWSKDTLPRDGEYRVVTTENREEVLKDLQHKQYYERISKLDLTDKVGILAYLGEMPSGGYGIQIDKVIEKDNKLVVKVTQVSPEDDEVSITVITHPYDLVVIDKSKFKSKEISDLDLIVVNQNGEFINK</sequence>
<proteinExistence type="predicted"/>
<feature type="domain" description="PrcB C-terminal" evidence="1">
    <location>
        <begin position="88"/>
        <end position="143"/>
    </location>
</feature>
<organism evidence="2 3">
    <name type="scientific">Selenihalanaerobacter shriftii</name>
    <dbReference type="NCBI Taxonomy" id="142842"/>
    <lineage>
        <taxon>Bacteria</taxon>
        <taxon>Bacillati</taxon>
        <taxon>Bacillota</taxon>
        <taxon>Clostridia</taxon>
        <taxon>Halanaerobiales</taxon>
        <taxon>Halobacteroidaceae</taxon>
        <taxon>Selenihalanaerobacter</taxon>
    </lineage>
</organism>
<dbReference type="InterPro" id="IPR025748">
    <property type="entry name" value="PrcB_C_dom"/>
</dbReference>
<dbReference type="RefSeq" id="WP_078809752.1">
    <property type="nucleotide sequence ID" value="NZ_FUWM01000009.1"/>
</dbReference>
<gene>
    <name evidence="2" type="ORF">SAMN02745118_01268</name>
</gene>
<dbReference type="AlphaFoldDB" id="A0A1T4LVT2"/>
<dbReference type="Pfam" id="PF14343">
    <property type="entry name" value="PrcB_C"/>
    <property type="match status" value="1"/>
</dbReference>